<sequence>MESNRFRAAIWDPPRLVATCLSSHLKTICIRRFWARKVQMEVVKYLLENGHLLDKMIIMYAGYFPREEAEVLYRELKIFLLVGFNEWSSSIDQATRNYISCWL</sequence>
<protein>
    <recommendedName>
        <fullName evidence="1">FBD domain-containing protein</fullName>
    </recommendedName>
</protein>
<dbReference type="AlphaFoldDB" id="A0A6J5X4S6"/>
<dbReference type="EMBL" id="CAEKKB010000004">
    <property type="protein sequence ID" value="CAB4307563.1"/>
    <property type="molecule type" value="Genomic_DNA"/>
</dbReference>
<dbReference type="Pfam" id="PF08387">
    <property type="entry name" value="FBD"/>
    <property type="match status" value="1"/>
</dbReference>
<gene>
    <name evidence="2" type="ORF">ORAREDHAP_LOCUS26327</name>
</gene>
<proteinExistence type="predicted"/>
<reference evidence="3" key="1">
    <citation type="journal article" date="2020" name="Genome Biol.">
        <title>Gamete binning: chromosome-level and haplotype-resolved genome assembly enabled by high-throughput single-cell sequencing of gamete genomes.</title>
        <authorList>
            <person name="Campoy J.A."/>
            <person name="Sun H."/>
            <person name="Goel M."/>
            <person name="Jiao W.-B."/>
            <person name="Folz-Donahue K."/>
            <person name="Wang N."/>
            <person name="Rubio M."/>
            <person name="Liu C."/>
            <person name="Kukat C."/>
            <person name="Ruiz D."/>
            <person name="Huettel B."/>
            <person name="Schneeberger K."/>
        </authorList>
    </citation>
    <scope>NUCLEOTIDE SEQUENCE [LARGE SCALE GENOMIC DNA]</scope>
    <source>
        <strain evidence="3">cv. Rojo Pasion</strain>
    </source>
</reference>
<feature type="domain" description="FBD" evidence="1">
    <location>
        <begin position="19"/>
        <end position="92"/>
    </location>
</feature>
<name>A0A6J5X4S6_PRUAR</name>
<dbReference type="Proteomes" id="UP000507245">
    <property type="component" value="Unassembled WGS sequence"/>
</dbReference>
<evidence type="ECO:0000313" key="3">
    <source>
        <dbReference type="Proteomes" id="UP000507245"/>
    </source>
</evidence>
<keyword evidence="3" id="KW-1185">Reference proteome</keyword>
<accession>A0A6J5X4S6</accession>
<dbReference type="OrthoDB" id="1859887at2759"/>
<dbReference type="InterPro" id="IPR006566">
    <property type="entry name" value="FBD"/>
</dbReference>
<evidence type="ECO:0000259" key="1">
    <source>
        <dbReference type="SMART" id="SM00579"/>
    </source>
</evidence>
<evidence type="ECO:0000313" key="2">
    <source>
        <dbReference type="EMBL" id="CAB4307563.1"/>
    </source>
</evidence>
<organism evidence="2 3">
    <name type="scientific">Prunus armeniaca</name>
    <name type="common">Apricot</name>
    <name type="synonym">Armeniaca vulgaris</name>
    <dbReference type="NCBI Taxonomy" id="36596"/>
    <lineage>
        <taxon>Eukaryota</taxon>
        <taxon>Viridiplantae</taxon>
        <taxon>Streptophyta</taxon>
        <taxon>Embryophyta</taxon>
        <taxon>Tracheophyta</taxon>
        <taxon>Spermatophyta</taxon>
        <taxon>Magnoliopsida</taxon>
        <taxon>eudicotyledons</taxon>
        <taxon>Gunneridae</taxon>
        <taxon>Pentapetalae</taxon>
        <taxon>rosids</taxon>
        <taxon>fabids</taxon>
        <taxon>Rosales</taxon>
        <taxon>Rosaceae</taxon>
        <taxon>Amygdaloideae</taxon>
        <taxon>Amygdaleae</taxon>
        <taxon>Prunus</taxon>
    </lineage>
</organism>
<dbReference type="SMART" id="SM00579">
    <property type="entry name" value="FBD"/>
    <property type="match status" value="1"/>
</dbReference>